<feature type="region of interest" description="Disordered" evidence="10">
    <location>
        <begin position="55"/>
        <end position="75"/>
    </location>
</feature>
<keyword evidence="14" id="KW-1185">Reference proteome</keyword>
<accession>A0A7W8FFQ5</accession>
<dbReference type="InterPro" id="IPR039426">
    <property type="entry name" value="TonB-dep_rcpt-like"/>
</dbReference>
<proteinExistence type="inferred from homology"/>
<feature type="domain" description="TonB-dependent receptor plug" evidence="12">
    <location>
        <begin position="99"/>
        <end position="216"/>
    </location>
</feature>
<evidence type="ECO:0000256" key="9">
    <source>
        <dbReference type="PROSITE-ProRule" id="PRU01360"/>
    </source>
</evidence>
<dbReference type="GO" id="GO:0009279">
    <property type="term" value="C:cell outer membrane"/>
    <property type="evidence" value="ECO:0007669"/>
    <property type="project" value="UniProtKB-SubCell"/>
</dbReference>
<keyword evidence="2 9" id="KW-0813">Transport</keyword>
<dbReference type="AlphaFoldDB" id="A0A7W8FFQ5"/>
<protein>
    <recommendedName>
        <fullName evidence="12">TonB-dependent receptor plug domain-containing protein</fullName>
    </recommendedName>
</protein>
<comment type="subcellular location">
    <subcellularLocation>
        <location evidence="1 9">Cell outer membrane</location>
        <topology evidence="1 9">Multi-pass membrane protein</topology>
    </subcellularLocation>
</comment>
<feature type="compositionally biased region" description="Basic and acidic residues" evidence="10">
    <location>
        <begin position="60"/>
        <end position="72"/>
    </location>
</feature>
<dbReference type="InterPro" id="IPR010917">
    <property type="entry name" value="TonB_rcpt_CS"/>
</dbReference>
<dbReference type="InterPro" id="IPR037066">
    <property type="entry name" value="Plug_dom_sf"/>
</dbReference>
<dbReference type="SUPFAM" id="SSF56935">
    <property type="entry name" value="Porins"/>
    <property type="match status" value="1"/>
</dbReference>
<sequence>MKKKLHFLSIKRGLFFCLSLSLSLTAMPYGGMALAAEMDAATKAAIEEALGAGNADTEVATEKEKAEHKKTSGTDSANKVHLVEGVEVRGITEQPGEIVINQNTIEMTPTGTNTVTDLLRGQSSVQFDATSRSGMLGGEITPPKISIRGAKHNENNFMINGMSNNSRINPGGYDNVDNGGIPSGDSQALIIDPDILKEVKVYTENVPAKYGSFLGGVIDAKLRDAATDAWHGMASFRYTSSDWTNFHYTDADKKLTEGPARAGGNYQPEFYKYNSSFRLEGPLWEDGLGLMLTYTNMTSIIPLTLIPNDASVTERRVNQNFMAKINTPKSSPLFLSLAAIYAPYKSTRYSEKYFDGGKFSVDGGGINLIINSYYDTPIGRWGNDISYSKSDLSRLNDKDKLYNWGSFGSMIDKTFNGKMATEGGMGNYKQRQTELSWKSDLDLKAYGPELFSNQVSLGFELKRSMFEASRGGYTSFLTGTKNTNAVGSREDGIIAGEQFAKTKMEYDARDRYVNIFSPSFYLQDSIEIERLTLRPGVRVSSDSLTNNTDIAPRFFANLDILDDDRFNIFGGYNRYYGTQVVQKALMAPTSNTSYSRTSYNTPWIALKTTTPNYSNLGDLKTPHTDEYSVGASAEVWNTLFKAVIVKRDYRDQIKVVPIGTTGSSEYSNRGKTDYKGITLSAERTFDFGDWGRHVGEFSATWSKTKGNFTDWTNKTYDEVDNIIKYDPDYVLYNGTVTSASSLPANNFNSPCVITYTQNSYFWEDRIRFMGVLRWEQGGKRIFSDVGNKNTQLGPSGMYLNAYKEGYQEDMLNVDAKLSFDAIKYNNHTLTLELEALNLMDRKNLSNIGTTETTQGSYSLGRQFYAGIKYTF</sequence>
<comment type="caution">
    <text evidence="13">The sequence shown here is derived from an EMBL/GenBank/DDBJ whole genome shotgun (WGS) entry which is preliminary data.</text>
</comment>
<keyword evidence="8 9" id="KW-0998">Cell outer membrane</keyword>
<evidence type="ECO:0000313" key="14">
    <source>
        <dbReference type="Proteomes" id="UP000539075"/>
    </source>
</evidence>
<keyword evidence="3 9" id="KW-1134">Transmembrane beta strand</keyword>
<evidence type="ECO:0000256" key="6">
    <source>
        <dbReference type="ARBA" id="ARBA00023077"/>
    </source>
</evidence>
<keyword evidence="5 11" id="KW-0732">Signal</keyword>
<dbReference type="Proteomes" id="UP000539075">
    <property type="component" value="Unassembled WGS sequence"/>
</dbReference>
<evidence type="ECO:0000256" key="10">
    <source>
        <dbReference type="SAM" id="MobiDB-lite"/>
    </source>
</evidence>
<evidence type="ECO:0000256" key="11">
    <source>
        <dbReference type="SAM" id="SignalP"/>
    </source>
</evidence>
<dbReference type="PROSITE" id="PS01156">
    <property type="entry name" value="TONB_DEPENDENT_REC_2"/>
    <property type="match status" value="1"/>
</dbReference>
<dbReference type="Pfam" id="PF07715">
    <property type="entry name" value="Plug"/>
    <property type="match status" value="1"/>
</dbReference>
<gene>
    <name evidence="13" type="ORF">HNQ38_000040</name>
</gene>
<organism evidence="13 14">
    <name type="scientific">Desulfovibrio intestinalis</name>
    <dbReference type="NCBI Taxonomy" id="58621"/>
    <lineage>
        <taxon>Bacteria</taxon>
        <taxon>Pseudomonadati</taxon>
        <taxon>Thermodesulfobacteriota</taxon>
        <taxon>Desulfovibrionia</taxon>
        <taxon>Desulfovibrionales</taxon>
        <taxon>Desulfovibrionaceae</taxon>
        <taxon>Desulfovibrio</taxon>
    </lineage>
</organism>
<evidence type="ECO:0000256" key="5">
    <source>
        <dbReference type="ARBA" id="ARBA00022729"/>
    </source>
</evidence>
<evidence type="ECO:0000259" key="12">
    <source>
        <dbReference type="Pfam" id="PF07715"/>
    </source>
</evidence>
<evidence type="ECO:0000256" key="4">
    <source>
        <dbReference type="ARBA" id="ARBA00022692"/>
    </source>
</evidence>
<dbReference type="EMBL" id="JACHGO010000001">
    <property type="protein sequence ID" value="MBB5141977.1"/>
    <property type="molecule type" value="Genomic_DNA"/>
</dbReference>
<dbReference type="InterPro" id="IPR012910">
    <property type="entry name" value="Plug_dom"/>
</dbReference>
<evidence type="ECO:0000256" key="8">
    <source>
        <dbReference type="ARBA" id="ARBA00023237"/>
    </source>
</evidence>
<comment type="similarity">
    <text evidence="9">Belongs to the TonB-dependent receptor family.</text>
</comment>
<dbReference type="PROSITE" id="PS52016">
    <property type="entry name" value="TONB_DEPENDENT_REC_3"/>
    <property type="match status" value="1"/>
</dbReference>
<evidence type="ECO:0000256" key="3">
    <source>
        <dbReference type="ARBA" id="ARBA00022452"/>
    </source>
</evidence>
<evidence type="ECO:0000256" key="7">
    <source>
        <dbReference type="ARBA" id="ARBA00023136"/>
    </source>
</evidence>
<keyword evidence="7 9" id="KW-0472">Membrane</keyword>
<dbReference type="RefSeq" id="WP_183717111.1">
    <property type="nucleotide sequence ID" value="NZ_JACHGO010000001.1"/>
</dbReference>
<reference evidence="13 14" key="1">
    <citation type="submission" date="2020-08" db="EMBL/GenBank/DDBJ databases">
        <title>Genomic Encyclopedia of Type Strains, Phase IV (KMG-IV): sequencing the most valuable type-strain genomes for metagenomic binning, comparative biology and taxonomic classification.</title>
        <authorList>
            <person name="Goeker M."/>
        </authorList>
    </citation>
    <scope>NUCLEOTIDE SEQUENCE [LARGE SCALE GENOMIC DNA]</scope>
    <source>
        <strain evidence="13 14">DSM 11275</strain>
    </source>
</reference>
<evidence type="ECO:0000256" key="1">
    <source>
        <dbReference type="ARBA" id="ARBA00004571"/>
    </source>
</evidence>
<name>A0A7W8FFQ5_9BACT</name>
<dbReference type="Gene3D" id="2.170.130.10">
    <property type="entry name" value="TonB-dependent receptor, plug domain"/>
    <property type="match status" value="1"/>
</dbReference>
<dbReference type="Gene3D" id="2.40.170.20">
    <property type="entry name" value="TonB-dependent receptor, beta-barrel domain"/>
    <property type="match status" value="1"/>
</dbReference>
<evidence type="ECO:0000313" key="13">
    <source>
        <dbReference type="EMBL" id="MBB5141977.1"/>
    </source>
</evidence>
<feature type="chain" id="PRO_5031432151" description="TonB-dependent receptor plug domain-containing protein" evidence="11">
    <location>
        <begin position="36"/>
        <end position="871"/>
    </location>
</feature>
<keyword evidence="4 9" id="KW-0812">Transmembrane</keyword>
<keyword evidence="6" id="KW-0798">TonB box</keyword>
<dbReference type="InterPro" id="IPR036942">
    <property type="entry name" value="Beta-barrel_TonB_sf"/>
</dbReference>
<evidence type="ECO:0000256" key="2">
    <source>
        <dbReference type="ARBA" id="ARBA00022448"/>
    </source>
</evidence>
<feature type="signal peptide" evidence="11">
    <location>
        <begin position="1"/>
        <end position="35"/>
    </location>
</feature>